<protein>
    <recommendedName>
        <fullName evidence="4">Dynein regulatory complex protein 10</fullName>
    </recommendedName>
</protein>
<evidence type="ECO:0000256" key="8">
    <source>
        <dbReference type="ARBA" id="ARBA00023212"/>
    </source>
</evidence>
<accession>A0A9P0DR69</accession>
<keyword evidence="9" id="KW-0966">Cell projection</keyword>
<evidence type="ECO:0000256" key="9">
    <source>
        <dbReference type="ARBA" id="ARBA00023273"/>
    </source>
</evidence>
<keyword evidence="12" id="KW-1185">Reference proteome</keyword>
<dbReference type="PANTHER" id="PTHR31598">
    <property type="entry name" value="IQ DOMAIN-CONTAINING PROTEIN D"/>
    <property type="match status" value="1"/>
</dbReference>
<dbReference type="EMBL" id="OU900095">
    <property type="protein sequence ID" value="CAH1169297.1"/>
    <property type="molecule type" value="Genomic_DNA"/>
</dbReference>
<evidence type="ECO:0000256" key="7">
    <source>
        <dbReference type="ARBA" id="ARBA00023069"/>
    </source>
</evidence>
<evidence type="ECO:0000256" key="3">
    <source>
        <dbReference type="ARBA" id="ARBA00009071"/>
    </source>
</evidence>
<dbReference type="PROSITE" id="PS50096">
    <property type="entry name" value="IQ"/>
    <property type="match status" value="1"/>
</dbReference>
<feature type="coiled-coil region" evidence="10">
    <location>
        <begin position="197"/>
        <end position="235"/>
    </location>
</feature>
<evidence type="ECO:0000256" key="4">
    <source>
        <dbReference type="ARBA" id="ARBA00021752"/>
    </source>
</evidence>
<keyword evidence="6" id="KW-0282">Flagellum</keyword>
<keyword evidence="8" id="KW-0206">Cytoskeleton</keyword>
<keyword evidence="10" id="KW-0175">Coiled coil</keyword>
<evidence type="ECO:0000256" key="6">
    <source>
        <dbReference type="ARBA" id="ARBA00022846"/>
    </source>
</evidence>
<evidence type="ECO:0000256" key="1">
    <source>
        <dbReference type="ARBA" id="ARBA00003029"/>
    </source>
</evidence>
<dbReference type="InterPro" id="IPR042815">
    <property type="entry name" value="DRC10"/>
</dbReference>
<comment type="similarity">
    <text evidence="3">Belongs to the DRC10 family.</text>
</comment>
<sequence>MTLKKENDDYLYERVFNLFKNKDVTSEEFNLQVQADRVVYIFSRGLAKLNVLAHLPYFLEDDAHILRKSLKSQETQFIFNLLQIWGFHIDDSFRQGKHKELLSDFLKLGTMNKSSSKRGGGQHASVVLEDFPDPAVYQMIDILFYNRCIRKVIKTTANPPLDKNVVTLMSWLSRLKTAIKHRIYVTGEDHRKNEQELRTAYKINIALNEEIDELKQTLQKQRDDFKKQLEEKRGIIEMYKSKKESVVDTFQMDIKKAVRDSENEMMQTCLQSEFHQAQFAEEAEEIVQKYDNILKFNLEEENKARGKRLKIESQLLGWINTYDQDSLDKQRSYEILFDQMTGLNNQMKNINDMLAKQDVLYANAMREKTEEEERIFNEMAYQLHLHRCAIKIQNYWRLYVTKRMDMKKKKRKKK</sequence>
<keyword evidence="7" id="KW-0969">Cilium</keyword>
<dbReference type="Proteomes" id="UP001153712">
    <property type="component" value="Chromosome 2"/>
</dbReference>
<name>A0A9P0DR69_PHYSR</name>
<evidence type="ECO:0000313" key="11">
    <source>
        <dbReference type="EMBL" id="CAH1169297.1"/>
    </source>
</evidence>
<proteinExistence type="inferred from homology"/>
<organism evidence="11 12">
    <name type="scientific">Phyllotreta striolata</name>
    <name type="common">Striped flea beetle</name>
    <name type="synonym">Crioceris striolata</name>
    <dbReference type="NCBI Taxonomy" id="444603"/>
    <lineage>
        <taxon>Eukaryota</taxon>
        <taxon>Metazoa</taxon>
        <taxon>Ecdysozoa</taxon>
        <taxon>Arthropoda</taxon>
        <taxon>Hexapoda</taxon>
        <taxon>Insecta</taxon>
        <taxon>Pterygota</taxon>
        <taxon>Neoptera</taxon>
        <taxon>Endopterygota</taxon>
        <taxon>Coleoptera</taxon>
        <taxon>Polyphaga</taxon>
        <taxon>Cucujiformia</taxon>
        <taxon>Chrysomeloidea</taxon>
        <taxon>Chrysomelidae</taxon>
        <taxon>Galerucinae</taxon>
        <taxon>Alticini</taxon>
        <taxon>Phyllotreta</taxon>
    </lineage>
</organism>
<dbReference type="PANTHER" id="PTHR31598:SF1">
    <property type="entry name" value="DYNEIN REGULATORY COMPLEX PROTEIN 10"/>
    <property type="match status" value="1"/>
</dbReference>
<evidence type="ECO:0000256" key="10">
    <source>
        <dbReference type="SAM" id="Coils"/>
    </source>
</evidence>
<dbReference type="OrthoDB" id="536093at2759"/>
<comment type="subcellular location">
    <subcellularLocation>
        <location evidence="2">Cytoplasm</location>
        <location evidence="2">Cytoskeleton</location>
        <location evidence="2">Flagellum axoneme</location>
    </subcellularLocation>
</comment>
<reference evidence="11" key="1">
    <citation type="submission" date="2022-01" db="EMBL/GenBank/DDBJ databases">
        <authorList>
            <person name="King R."/>
        </authorList>
    </citation>
    <scope>NUCLEOTIDE SEQUENCE</scope>
</reference>
<evidence type="ECO:0000313" key="12">
    <source>
        <dbReference type="Proteomes" id="UP001153712"/>
    </source>
</evidence>
<dbReference type="AlphaFoldDB" id="A0A9P0DR69"/>
<evidence type="ECO:0000256" key="5">
    <source>
        <dbReference type="ARBA" id="ARBA00022490"/>
    </source>
</evidence>
<comment type="function">
    <text evidence="1">Component of the nexin-dynein regulatory complex (N-DRC), a key regulator of ciliary/flagellar motility which maintains the alignment and integrity of the distal axoneme and regulates microtubule sliding in motile axonemes.</text>
</comment>
<gene>
    <name evidence="11" type="ORF">PHYEVI_LOCUS5864</name>
</gene>
<evidence type="ECO:0000256" key="2">
    <source>
        <dbReference type="ARBA" id="ARBA00004611"/>
    </source>
</evidence>
<keyword evidence="5" id="KW-0963">Cytoplasm</keyword>